<sequence>MALIAMLALLPRQEHNRDWLRRQLWSRSSEEQGQASLRKELSRLRKELDGPAPGLLCSEGRRVWLDPDQYDLLPAEPGQMLLEGLEIPGAAEFARWLEQQRAAVPHRPENFAAPRAPSSVAVLPFVNDSGDATSDYLAAGIGDELADRISRLRWLKVIGSGNSFGVGGGEDVLAAGRRLGAAYVFGGRLRRSLSGWQLSGRLMACSDGEIICAPALELRNPQESNAILPIVDQMVAILSERLDASEQDRVAALPADQLDVDDLIWRGRWHQNRLSAPELDKAATLFGEALRLAPESPNAAIEWAQNLGHRLWSRRAEPGEVQAFGDAARRAVDLDRRDGRGHMLVGIAEMWLRRMGPAETWLREAIDLCPSLAMAHEQLGTLQTLNGRPVAACEWLMTALRLSPHDFRRFYREAELALALLLQGEWEDALSRAETAIALQPAYWHAHLTRINALWRLKNDAGAATALAELQAARPGFRSDYVDWIPFRNASFNAWLKEPLQALQSG</sequence>
<dbReference type="Proteomes" id="UP000216991">
    <property type="component" value="Unassembled WGS sequence"/>
</dbReference>
<dbReference type="Pfam" id="PF13432">
    <property type="entry name" value="TPR_16"/>
    <property type="match status" value="1"/>
</dbReference>
<evidence type="ECO:0000313" key="1">
    <source>
        <dbReference type="EMBL" id="OYQ24390.1"/>
    </source>
</evidence>
<keyword evidence="2" id="KW-1185">Reference proteome</keyword>
<dbReference type="SUPFAM" id="SSF48452">
    <property type="entry name" value="TPR-like"/>
    <property type="match status" value="1"/>
</dbReference>
<accession>A0A255Y7H7</accession>
<dbReference type="AlphaFoldDB" id="A0A255Y7H7"/>
<evidence type="ECO:0000313" key="2">
    <source>
        <dbReference type="Proteomes" id="UP000216991"/>
    </source>
</evidence>
<proteinExistence type="predicted"/>
<dbReference type="OrthoDB" id="9807521at2"/>
<dbReference type="SMART" id="SM00028">
    <property type="entry name" value="TPR"/>
    <property type="match status" value="3"/>
</dbReference>
<dbReference type="InterPro" id="IPR036388">
    <property type="entry name" value="WH-like_DNA-bd_sf"/>
</dbReference>
<organism evidence="1 2">
    <name type="scientific">Sandarakinorhabdus cyanobacteriorum</name>
    <dbReference type="NCBI Taxonomy" id="1981098"/>
    <lineage>
        <taxon>Bacteria</taxon>
        <taxon>Pseudomonadati</taxon>
        <taxon>Pseudomonadota</taxon>
        <taxon>Alphaproteobacteria</taxon>
        <taxon>Sphingomonadales</taxon>
        <taxon>Sphingosinicellaceae</taxon>
        <taxon>Sandarakinorhabdus</taxon>
    </lineage>
</organism>
<name>A0A255Y7H7_9SPHN</name>
<dbReference type="Gene3D" id="1.25.40.10">
    <property type="entry name" value="Tetratricopeptide repeat domain"/>
    <property type="match status" value="1"/>
</dbReference>
<reference evidence="1 2" key="1">
    <citation type="submission" date="2017-07" db="EMBL/GenBank/DDBJ databases">
        <title>Sandarakinorhabdus cyanobacteriorum sp. nov., a novel bacterium isolated from cyanobacterial aggregates in a eutrophic lake.</title>
        <authorList>
            <person name="Cai H."/>
        </authorList>
    </citation>
    <scope>NUCLEOTIDE SEQUENCE [LARGE SCALE GENOMIC DNA]</scope>
    <source>
        <strain evidence="1 2">TH057</strain>
    </source>
</reference>
<dbReference type="Gene3D" id="1.10.10.10">
    <property type="entry name" value="Winged helix-like DNA-binding domain superfamily/Winged helix DNA-binding domain"/>
    <property type="match status" value="1"/>
</dbReference>
<dbReference type="EMBL" id="NOXT01000125">
    <property type="protein sequence ID" value="OYQ24390.1"/>
    <property type="molecule type" value="Genomic_DNA"/>
</dbReference>
<dbReference type="InterPro" id="IPR011990">
    <property type="entry name" value="TPR-like_helical_dom_sf"/>
</dbReference>
<gene>
    <name evidence="1" type="ORF">CHU93_16320</name>
</gene>
<comment type="caution">
    <text evidence="1">The sequence shown here is derived from an EMBL/GenBank/DDBJ whole genome shotgun (WGS) entry which is preliminary data.</text>
</comment>
<dbReference type="InterPro" id="IPR019734">
    <property type="entry name" value="TPR_rpt"/>
</dbReference>
<protein>
    <submittedName>
        <fullName evidence="1">Uncharacterized protein</fullName>
    </submittedName>
</protein>